<sequence length="291" mass="31148">MSAIASKGSGLPSKGRGSANATCFKCGKSGHWARDCTASLEQRNNHSAGKQDTVNLREKDDNKIEEQNPSTDPPKKRSVKRRPKLTWELLTGPNGLSYVYTKLPYSFKQQFKGRGHEVGDLGRLLALYNAWQRQLHPNAASFDEFVADVEKFSSQGTVKGQLREMRKNMLKLAGVDLSAPAGGLAGLSEDDCREEPMGEVHNSGGGGAENQDTSNGNELDDEELLELQAQNFDDSAAGPRGGSAPDTAADAGLDDEEAAALEEALEEGGADPAGGLDDEELAELELQMLEG</sequence>
<dbReference type="InterPro" id="IPR036875">
    <property type="entry name" value="Znf_CCHC_sf"/>
</dbReference>
<keyword evidence="3 7" id="KW-0227">DNA damage</keyword>
<feature type="compositionally biased region" description="Basic and acidic residues" evidence="8">
    <location>
        <begin position="55"/>
        <end position="66"/>
    </location>
</feature>
<organism evidence="10">
    <name type="scientific">Tetraselmis sp. GSL018</name>
    <dbReference type="NCBI Taxonomy" id="582737"/>
    <lineage>
        <taxon>Eukaryota</taxon>
        <taxon>Viridiplantae</taxon>
        <taxon>Chlorophyta</taxon>
        <taxon>core chlorophytes</taxon>
        <taxon>Chlorodendrophyceae</taxon>
        <taxon>Chlorodendrales</taxon>
        <taxon>Chlorodendraceae</taxon>
        <taxon>Tetraselmis</taxon>
    </lineage>
</organism>
<evidence type="ECO:0000259" key="9">
    <source>
        <dbReference type="PROSITE" id="PS50158"/>
    </source>
</evidence>
<dbReference type="EMBL" id="GBEZ01020876">
    <property type="protein sequence ID" value="JAC65828.1"/>
    <property type="molecule type" value="Transcribed_RNA"/>
</dbReference>
<dbReference type="InterPro" id="IPR040038">
    <property type="entry name" value="TIPIN/Csm3/Swi3"/>
</dbReference>
<dbReference type="GO" id="GO:0003677">
    <property type="term" value="F:DNA binding"/>
    <property type="evidence" value="ECO:0007669"/>
    <property type="project" value="TreeGrafter"/>
</dbReference>
<feature type="region of interest" description="Disordered" evidence="8">
    <location>
        <begin position="40"/>
        <end position="81"/>
    </location>
</feature>
<evidence type="ECO:0000256" key="3">
    <source>
        <dbReference type="ARBA" id="ARBA00022763"/>
    </source>
</evidence>
<gene>
    <name evidence="10" type="primary">TIPIN</name>
    <name evidence="10" type="ORF">TSPGSL018_15163</name>
</gene>
<feature type="compositionally biased region" description="Acidic residues" evidence="8">
    <location>
        <begin position="252"/>
        <end position="269"/>
    </location>
</feature>
<dbReference type="PANTHER" id="PTHR13220">
    <property type="entry name" value="TIMELESS INTERACTING-RELATED"/>
    <property type="match status" value="1"/>
</dbReference>
<evidence type="ECO:0000256" key="2">
    <source>
        <dbReference type="ARBA" id="ARBA00006075"/>
    </source>
</evidence>
<dbReference type="Gene3D" id="4.10.60.10">
    <property type="entry name" value="Zinc finger, CCHC-type"/>
    <property type="match status" value="1"/>
</dbReference>
<dbReference type="GO" id="GO:0043111">
    <property type="term" value="P:replication fork arrest"/>
    <property type="evidence" value="ECO:0007669"/>
    <property type="project" value="TreeGrafter"/>
</dbReference>
<dbReference type="Pfam" id="PF07962">
    <property type="entry name" value="Swi3"/>
    <property type="match status" value="1"/>
</dbReference>
<protein>
    <submittedName>
        <fullName evidence="10">TIMELESS-interacting protein</fullName>
    </submittedName>
</protein>
<evidence type="ECO:0000256" key="8">
    <source>
        <dbReference type="SAM" id="MobiDB-lite"/>
    </source>
</evidence>
<dbReference type="PANTHER" id="PTHR13220:SF11">
    <property type="entry name" value="TIMELESS-INTERACTING PROTEIN"/>
    <property type="match status" value="1"/>
</dbReference>
<evidence type="ECO:0000256" key="6">
    <source>
        <dbReference type="PROSITE-ProRule" id="PRU00047"/>
    </source>
</evidence>
<comment type="similarity">
    <text evidence="2 7">Belongs to the CSM3 family.</text>
</comment>
<comment type="function">
    <text evidence="7">Plays an important role in the control of DNA replication and the maintenance of replication fork stability.</text>
</comment>
<feature type="domain" description="CCHC-type" evidence="9">
    <location>
        <begin position="23"/>
        <end position="36"/>
    </location>
</feature>
<evidence type="ECO:0000313" key="10">
    <source>
        <dbReference type="EMBL" id="JAC65828.1"/>
    </source>
</evidence>
<dbReference type="AlphaFoldDB" id="A0A061R1I3"/>
<name>A0A061R1I3_9CHLO</name>
<comment type="subcellular location">
    <subcellularLocation>
        <location evidence="1 7">Nucleus</location>
    </subcellularLocation>
</comment>
<evidence type="ECO:0000256" key="4">
    <source>
        <dbReference type="ARBA" id="ARBA00023242"/>
    </source>
</evidence>
<dbReference type="Pfam" id="PF00098">
    <property type="entry name" value="zf-CCHC"/>
    <property type="match status" value="1"/>
</dbReference>
<keyword evidence="4 7" id="KW-0539">Nucleus</keyword>
<evidence type="ECO:0000256" key="1">
    <source>
        <dbReference type="ARBA" id="ARBA00004123"/>
    </source>
</evidence>
<feature type="region of interest" description="Disordered" evidence="8">
    <location>
        <begin position="186"/>
        <end position="277"/>
    </location>
</feature>
<accession>A0A061R1I3</accession>
<dbReference type="PROSITE" id="PS50158">
    <property type="entry name" value="ZF_CCHC"/>
    <property type="match status" value="1"/>
</dbReference>
<dbReference type="SMART" id="SM00343">
    <property type="entry name" value="ZnF_C2HC"/>
    <property type="match status" value="1"/>
</dbReference>
<dbReference type="InterPro" id="IPR001878">
    <property type="entry name" value="Znf_CCHC"/>
</dbReference>
<dbReference type="GO" id="GO:0006974">
    <property type="term" value="P:DNA damage response"/>
    <property type="evidence" value="ECO:0007669"/>
    <property type="project" value="UniProtKB-KW"/>
</dbReference>
<keyword evidence="6" id="KW-0479">Metal-binding</keyword>
<feature type="compositionally biased region" description="Polar residues" evidence="8">
    <location>
        <begin position="40"/>
        <end position="54"/>
    </location>
</feature>
<dbReference type="GO" id="GO:0031298">
    <property type="term" value="C:replication fork protection complex"/>
    <property type="evidence" value="ECO:0007669"/>
    <property type="project" value="TreeGrafter"/>
</dbReference>
<keyword evidence="5 7" id="KW-0131">Cell cycle</keyword>
<proteinExistence type="inferred from homology"/>
<evidence type="ECO:0000256" key="5">
    <source>
        <dbReference type="ARBA" id="ARBA00023306"/>
    </source>
</evidence>
<dbReference type="GO" id="GO:0000076">
    <property type="term" value="P:DNA replication checkpoint signaling"/>
    <property type="evidence" value="ECO:0007669"/>
    <property type="project" value="UniProtKB-UniRule"/>
</dbReference>
<dbReference type="GO" id="GO:0008270">
    <property type="term" value="F:zinc ion binding"/>
    <property type="evidence" value="ECO:0007669"/>
    <property type="project" value="UniProtKB-KW"/>
</dbReference>
<feature type="region of interest" description="Disordered" evidence="8">
    <location>
        <begin position="1"/>
        <end position="20"/>
    </location>
</feature>
<keyword evidence="6" id="KW-0862">Zinc</keyword>
<dbReference type="SUPFAM" id="SSF57756">
    <property type="entry name" value="Retrovirus zinc finger-like domains"/>
    <property type="match status" value="1"/>
</dbReference>
<evidence type="ECO:0000256" key="7">
    <source>
        <dbReference type="RuleBase" id="RU366049"/>
    </source>
</evidence>
<keyword evidence="6" id="KW-0863">Zinc-finger</keyword>
<dbReference type="InterPro" id="IPR012923">
    <property type="entry name" value="Csm3"/>
</dbReference>
<dbReference type="GO" id="GO:0031297">
    <property type="term" value="P:replication fork processing"/>
    <property type="evidence" value="ECO:0007669"/>
    <property type="project" value="UniProtKB-UniRule"/>
</dbReference>
<reference evidence="10" key="1">
    <citation type="submission" date="2014-05" db="EMBL/GenBank/DDBJ databases">
        <title>The transcriptome of the halophilic microalga Tetraselmis sp. GSL018 isolated from the Great Salt Lake, Utah.</title>
        <authorList>
            <person name="Jinkerson R.E."/>
            <person name="D'Adamo S."/>
            <person name="Posewitz M.C."/>
        </authorList>
    </citation>
    <scope>NUCLEOTIDE SEQUENCE</scope>
    <source>
        <strain evidence="10">GSL018</strain>
    </source>
</reference>